<dbReference type="InterPro" id="IPR000551">
    <property type="entry name" value="MerR-type_HTH_dom"/>
</dbReference>
<dbReference type="PANTHER" id="PTHR30204:SF98">
    <property type="entry name" value="HTH-TYPE TRANSCRIPTIONAL REGULATOR ADHR"/>
    <property type="match status" value="1"/>
</dbReference>
<protein>
    <recommendedName>
        <fullName evidence="2">HTH merR-type domain-containing protein</fullName>
    </recommendedName>
</protein>
<name>A0A6J4MLD3_9ACTN</name>
<proteinExistence type="predicted"/>
<dbReference type="PRINTS" id="PR00040">
    <property type="entry name" value="HTHMERR"/>
</dbReference>
<reference evidence="3" key="1">
    <citation type="submission" date="2020-02" db="EMBL/GenBank/DDBJ databases">
        <authorList>
            <person name="Meier V. D."/>
        </authorList>
    </citation>
    <scope>NUCLEOTIDE SEQUENCE</scope>
    <source>
        <strain evidence="3">AVDCRST_MAG72</strain>
    </source>
</reference>
<sequence>MALQYWIVGLSNVKMSSMWMSELSERSRLPVATIKFYLREGLLPVGESTGATRAQYDDSHVRRLRLIRALVEVAGLRLDTVRAILVAVDDERLPLHEVVGTAHVRLSDDDAAVAPTDRSRRRVDGLLRRRRWRVAPENPSRAVLARALDSLDELDQPVPDALLDEYAAAMSRTARREISAVAGFEPDRATEMVVVGTVLLEPVLLAIRRLAQTHVSSVRLNRPAVRSR</sequence>
<dbReference type="PROSITE" id="PS50937">
    <property type="entry name" value="HTH_MERR_2"/>
    <property type="match status" value="1"/>
</dbReference>
<dbReference type="InterPro" id="IPR009061">
    <property type="entry name" value="DNA-bd_dom_put_sf"/>
</dbReference>
<dbReference type="AlphaFoldDB" id="A0A6J4MLD3"/>
<accession>A0A6J4MLD3</accession>
<keyword evidence="1" id="KW-0238">DNA-binding</keyword>
<dbReference type="SUPFAM" id="SSF46955">
    <property type="entry name" value="Putative DNA-binding domain"/>
    <property type="match status" value="1"/>
</dbReference>
<evidence type="ECO:0000313" key="3">
    <source>
        <dbReference type="EMBL" id="CAA9362608.1"/>
    </source>
</evidence>
<dbReference type="GO" id="GO:0003700">
    <property type="term" value="F:DNA-binding transcription factor activity"/>
    <property type="evidence" value="ECO:0007669"/>
    <property type="project" value="InterPro"/>
</dbReference>
<dbReference type="PANTHER" id="PTHR30204">
    <property type="entry name" value="REDOX-CYCLING DRUG-SENSING TRANSCRIPTIONAL ACTIVATOR SOXR"/>
    <property type="match status" value="1"/>
</dbReference>
<evidence type="ECO:0000259" key="2">
    <source>
        <dbReference type="PROSITE" id="PS50937"/>
    </source>
</evidence>
<feature type="domain" description="HTH merR-type" evidence="2">
    <location>
        <begin position="20"/>
        <end position="87"/>
    </location>
</feature>
<dbReference type="EMBL" id="CADCUJ010000101">
    <property type="protein sequence ID" value="CAA9362608.1"/>
    <property type="molecule type" value="Genomic_DNA"/>
</dbReference>
<dbReference type="GO" id="GO:0003677">
    <property type="term" value="F:DNA binding"/>
    <property type="evidence" value="ECO:0007669"/>
    <property type="project" value="UniProtKB-KW"/>
</dbReference>
<dbReference type="SMART" id="SM00422">
    <property type="entry name" value="HTH_MERR"/>
    <property type="match status" value="1"/>
</dbReference>
<dbReference type="InterPro" id="IPR047057">
    <property type="entry name" value="MerR_fam"/>
</dbReference>
<evidence type="ECO:0000256" key="1">
    <source>
        <dbReference type="ARBA" id="ARBA00023125"/>
    </source>
</evidence>
<gene>
    <name evidence="3" type="ORF">AVDCRST_MAG72-2405</name>
</gene>
<organism evidence="3">
    <name type="scientific">uncultured Nocardioidaceae bacterium</name>
    <dbReference type="NCBI Taxonomy" id="253824"/>
    <lineage>
        <taxon>Bacteria</taxon>
        <taxon>Bacillati</taxon>
        <taxon>Actinomycetota</taxon>
        <taxon>Actinomycetes</taxon>
        <taxon>Propionibacteriales</taxon>
        <taxon>Nocardioidaceae</taxon>
        <taxon>environmental samples</taxon>
    </lineage>
</organism>
<dbReference type="Pfam" id="PF13411">
    <property type="entry name" value="MerR_1"/>
    <property type="match status" value="1"/>
</dbReference>
<dbReference type="Gene3D" id="1.10.1660.10">
    <property type="match status" value="1"/>
</dbReference>